<sequence>MKHFLRFFLVFLVFFISNLVVNILFKHNWNVDTAFSVAFGTSLGIAIVYYYITKKLKKK</sequence>
<evidence type="ECO:0000313" key="2">
    <source>
        <dbReference type="EMBL" id="TDK54054.1"/>
    </source>
</evidence>
<name>A0A4V3ASV3_9BACI</name>
<dbReference type="AlphaFoldDB" id="A0A4V3ASV3"/>
<proteinExistence type="predicted"/>
<feature type="transmembrane region" description="Helical" evidence="1">
    <location>
        <begin position="31"/>
        <end position="52"/>
    </location>
</feature>
<keyword evidence="1" id="KW-0472">Membrane</keyword>
<organism evidence="2 3">
    <name type="scientific">Bacillus salipaludis</name>
    <dbReference type="NCBI Taxonomy" id="2547811"/>
    <lineage>
        <taxon>Bacteria</taxon>
        <taxon>Bacillati</taxon>
        <taxon>Bacillota</taxon>
        <taxon>Bacilli</taxon>
        <taxon>Bacillales</taxon>
        <taxon>Bacillaceae</taxon>
        <taxon>Bacillus</taxon>
    </lineage>
</organism>
<dbReference type="EMBL" id="SMYO01000059">
    <property type="protein sequence ID" value="TDK54054.1"/>
    <property type="molecule type" value="Genomic_DNA"/>
</dbReference>
<keyword evidence="1" id="KW-1133">Transmembrane helix</keyword>
<evidence type="ECO:0000313" key="3">
    <source>
        <dbReference type="Proteomes" id="UP000295132"/>
    </source>
</evidence>
<protein>
    <submittedName>
        <fullName evidence="2">Uncharacterized protein</fullName>
    </submittedName>
</protein>
<comment type="caution">
    <text evidence="2">The sequence shown here is derived from an EMBL/GenBank/DDBJ whole genome shotgun (WGS) entry which is preliminary data.</text>
</comment>
<evidence type="ECO:0000256" key="1">
    <source>
        <dbReference type="SAM" id="Phobius"/>
    </source>
</evidence>
<accession>A0A4V3ASV3</accession>
<feature type="transmembrane region" description="Helical" evidence="1">
    <location>
        <begin position="7"/>
        <end position="25"/>
    </location>
</feature>
<reference evidence="2 3" key="1">
    <citation type="submission" date="2019-03" db="EMBL/GenBank/DDBJ databases">
        <title>Bacillus niacini sp. nov. a Nicotinate-Metabolizing Mesophile Isolated from Soil.</title>
        <authorList>
            <person name="Zhang G."/>
        </authorList>
    </citation>
    <scope>NUCLEOTIDE SEQUENCE [LARGE SCALE GENOMIC DNA]</scope>
    <source>
        <strain evidence="2 3">WN066</strain>
    </source>
</reference>
<gene>
    <name evidence="2" type="ORF">E2K98_29810</name>
</gene>
<keyword evidence="1" id="KW-0812">Transmembrane</keyword>
<dbReference type="Proteomes" id="UP000295132">
    <property type="component" value="Unassembled WGS sequence"/>
</dbReference>